<evidence type="ECO:0000256" key="2">
    <source>
        <dbReference type="ARBA" id="ARBA00022679"/>
    </source>
</evidence>
<comment type="similarity">
    <text evidence="1">Belongs to the transferase hexapeptide repeat family.</text>
</comment>
<proteinExistence type="inferred from homology"/>
<dbReference type="PROSITE" id="PS00101">
    <property type="entry name" value="HEXAPEP_TRANSFERASES"/>
    <property type="match status" value="1"/>
</dbReference>
<dbReference type="InterPro" id="IPR001451">
    <property type="entry name" value="Hexapep"/>
</dbReference>
<dbReference type="GO" id="GO:0008374">
    <property type="term" value="F:O-acyltransferase activity"/>
    <property type="evidence" value="ECO:0007669"/>
    <property type="project" value="TreeGrafter"/>
</dbReference>
<evidence type="ECO:0000313" key="5">
    <source>
        <dbReference type="Proteomes" id="UP000030013"/>
    </source>
</evidence>
<dbReference type="Pfam" id="PF00132">
    <property type="entry name" value="Hexapep"/>
    <property type="match status" value="1"/>
</dbReference>
<protein>
    <submittedName>
        <fullName evidence="4">Acetyl transferase</fullName>
    </submittedName>
</protein>
<dbReference type="EMBL" id="AVPL01000041">
    <property type="protein sequence ID" value="KGN40433.1"/>
    <property type="molecule type" value="Genomic_DNA"/>
</dbReference>
<dbReference type="Gene3D" id="2.160.10.10">
    <property type="entry name" value="Hexapeptide repeat proteins"/>
    <property type="match status" value="1"/>
</dbReference>
<accession>A0A0A0JTF8</accession>
<dbReference type="eggNOG" id="COG0110">
    <property type="taxonomic scope" value="Bacteria"/>
</dbReference>
<dbReference type="STRING" id="1385519.N801_08365"/>
<dbReference type="PANTHER" id="PTHR23416">
    <property type="entry name" value="SIALIC ACID SYNTHASE-RELATED"/>
    <property type="match status" value="1"/>
</dbReference>
<sequence>MTDFPTTPELADFLAHVNRGALIKGGSSEHQFMQDAAQSALRIVSELNGGYRTPQEIRALLTQLTGQEVDESVTVFPPFYSEFGMNLRLGKGVFINIGCRFQDTGGISIGDGSLIGHGTTLTTLNHSPDPDRRADMVPAPIVIGRKVWLGAAVTVVPGVNIGDGAIVGAGAVVTRDVPAHTIAAGVPAKVIRATGFGDPLT</sequence>
<dbReference type="RefSeq" id="WP_035938793.1">
    <property type="nucleotide sequence ID" value="NZ_AVPL01000041.1"/>
</dbReference>
<keyword evidence="2 4" id="KW-0808">Transferase</keyword>
<comment type="caution">
    <text evidence="4">The sequence shown here is derived from an EMBL/GenBank/DDBJ whole genome shotgun (WGS) entry which is preliminary data.</text>
</comment>
<dbReference type="InterPro" id="IPR051159">
    <property type="entry name" value="Hexapeptide_acetyltransf"/>
</dbReference>
<gene>
    <name evidence="4" type="ORF">N801_08365</name>
</gene>
<name>A0A0A0JTF8_9MICO</name>
<keyword evidence="3" id="KW-0677">Repeat</keyword>
<dbReference type="OrthoDB" id="2643438at2"/>
<dbReference type="Proteomes" id="UP000030013">
    <property type="component" value="Unassembled WGS sequence"/>
</dbReference>
<reference evidence="4 5" key="1">
    <citation type="submission" date="2013-08" db="EMBL/GenBank/DDBJ databases">
        <title>The genome sequence of Knoellia aerolata.</title>
        <authorList>
            <person name="Zhu W."/>
            <person name="Wang G."/>
        </authorList>
    </citation>
    <scope>NUCLEOTIDE SEQUENCE [LARGE SCALE GENOMIC DNA]</scope>
    <source>
        <strain evidence="4 5">DSM 18566</strain>
    </source>
</reference>
<keyword evidence="5" id="KW-1185">Reference proteome</keyword>
<dbReference type="InterPro" id="IPR011004">
    <property type="entry name" value="Trimer_LpxA-like_sf"/>
</dbReference>
<dbReference type="InterPro" id="IPR018357">
    <property type="entry name" value="Hexapep_transf_CS"/>
</dbReference>
<evidence type="ECO:0000313" key="4">
    <source>
        <dbReference type="EMBL" id="KGN40433.1"/>
    </source>
</evidence>
<dbReference type="AlphaFoldDB" id="A0A0A0JTF8"/>
<dbReference type="SUPFAM" id="SSF51161">
    <property type="entry name" value="Trimeric LpxA-like enzymes"/>
    <property type="match status" value="1"/>
</dbReference>
<evidence type="ECO:0000256" key="3">
    <source>
        <dbReference type="ARBA" id="ARBA00022737"/>
    </source>
</evidence>
<evidence type="ECO:0000256" key="1">
    <source>
        <dbReference type="ARBA" id="ARBA00007274"/>
    </source>
</evidence>
<dbReference type="PANTHER" id="PTHR23416:SF23">
    <property type="entry name" value="ACETYLTRANSFERASE C18B11.09C-RELATED"/>
    <property type="match status" value="1"/>
</dbReference>
<organism evidence="4 5">
    <name type="scientific">Knoellia aerolata DSM 18566</name>
    <dbReference type="NCBI Taxonomy" id="1385519"/>
    <lineage>
        <taxon>Bacteria</taxon>
        <taxon>Bacillati</taxon>
        <taxon>Actinomycetota</taxon>
        <taxon>Actinomycetes</taxon>
        <taxon>Micrococcales</taxon>
        <taxon>Intrasporangiaceae</taxon>
        <taxon>Knoellia</taxon>
    </lineage>
</organism>
<dbReference type="Pfam" id="PF14602">
    <property type="entry name" value="Hexapep_2"/>
    <property type="match status" value="1"/>
</dbReference>